<comment type="similarity">
    <text evidence="1">Belongs to the LysR transcriptional regulatory family.</text>
</comment>
<evidence type="ECO:0000259" key="5">
    <source>
        <dbReference type="PROSITE" id="PS50931"/>
    </source>
</evidence>
<evidence type="ECO:0000256" key="3">
    <source>
        <dbReference type="ARBA" id="ARBA00023125"/>
    </source>
</evidence>
<organism evidence="6 7">
    <name type="scientific">Dialister micraerophilus UPII 345-E</name>
    <dbReference type="NCBI Taxonomy" id="910314"/>
    <lineage>
        <taxon>Bacteria</taxon>
        <taxon>Bacillati</taxon>
        <taxon>Bacillota</taxon>
        <taxon>Negativicutes</taxon>
        <taxon>Veillonellales</taxon>
        <taxon>Veillonellaceae</taxon>
        <taxon>Dialister</taxon>
    </lineage>
</organism>
<dbReference type="Proteomes" id="UP000004594">
    <property type="component" value="Unassembled WGS sequence"/>
</dbReference>
<proteinExistence type="inferred from homology"/>
<dbReference type="GO" id="GO:0005829">
    <property type="term" value="C:cytosol"/>
    <property type="evidence" value="ECO:0007669"/>
    <property type="project" value="TreeGrafter"/>
</dbReference>
<name>E4LAC8_9FIRM</name>
<dbReference type="Gene3D" id="1.10.10.10">
    <property type="entry name" value="Winged helix-like DNA-binding domain superfamily/Winged helix DNA-binding domain"/>
    <property type="match status" value="1"/>
</dbReference>
<comment type="caution">
    <text evidence="6">The sequence shown here is derived from an EMBL/GenBank/DDBJ whole genome shotgun (WGS) entry which is preliminary data.</text>
</comment>
<dbReference type="InterPro" id="IPR036390">
    <property type="entry name" value="WH_DNA-bd_sf"/>
</dbReference>
<dbReference type="InterPro" id="IPR000847">
    <property type="entry name" value="LysR_HTH_N"/>
</dbReference>
<feature type="domain" description="HTH lysR-type" evidence="5">
    <location>
        <begin position="3"/>
        <end position="60"/>
    </location>
</feature>
<keyword evidence="3" id="KW-0238">DNA-binding</keyword>
<evidence type="ECO:0000313" key="7">
    <source>
        <dbReference type="Proteomes" id="UP000004594"/>
    </source>
</evidence>
<dbReference type="SUPFAM" id="SSF46785">
    <property type="entry name" value="Winged helix' DNA-binding domain"/>
    <property type="match status" value="1"/>
</dbReference>
<dbReference type="InterPro" id="IPR036388">
    <property type="entry name" value="WH-like_DNA-bd_sf"/>
</dbReference>
<dbReference type="PANTHER" id="PTHR30419:SF28">
    <property type="entry name" value="HTH-TYPE TRANSCRIPTIONAL REGULATOR BSDA"/>
    <property type="match status" value="1"/>
</dbReference>
<dbReference type="Gene3D" id="3.40.190.290">
    <property type="match status" value="1"/>
</dbReference>
<sequence length="306" mass="35065">MKLNFTTLIYFKKIVKHKNITKAAKELNIAQSSLSRTIKNLEKELKVPLLMYNGYEMLLTPYGEKFLSHANTILDEISNFQKEITMLENRSQKTVSLSIRSASKLLPEFLSQFKIQYPEINIKIYSVSDTSINDHSKNIVDLEIYSAINPKKEKNTISLFTEPLLLAVPSSSSLATMKEAKLKDFKEHKFICSHPNQVLRDIVNYYCKKVGFNPQIAIESDSPETISEFIRVRLGIALIPKITWSRFCNSEITLIPISDPVCTRDIMLKWKNSDNMSDSALLLKNYICNNFPEYAHGNLIISNKND</sequence>
<dbReference type="EMBL" id="AENT01000029">
    <property type="protein sequence ID" value="EFR42258.1"/>
    <property type="molecule type" value="Genomic_DNA"/>
</dbReference>
<accession>E4LAC8</accession>
<evidence type="ECO:0000256" key="1">
    <source>
        <dbReference type="ARBA" id="ARBA00009437"/>
    </source>
</evidence>
<dbReference type="InterPro" id="IPR005119">
    <property type="entry name" value="LysR_subst-bd"/>
</dbReference>
<dbReference type="eggNOG" id="COG0583">
    <property type="taxonomic scope" value="Bacteria"/>
</dbReference>
<dbReference type="Pfam" id="PF00126">
    <property type="entry name" value="HTH_1"/>
    <property type="match status" value="1"/>
</dbReference>
<dbReference type="RefSeq" id="WP_007555173.1">
    <property type="nucleotide sequence ID" value="NZ_AENT01000029.1"/>
</dbReference>
<dbReference type="SUPFAM" id="SSF53850">
    <property type="entry name" value="Periplasmic binding protein-like II"/>
    <property type="match status" value="1"/>
</dbReference>
<dbReference type="PRINTS" id="PR00039">
    <property type="entry name" value="HTHLYSR"/>
</dbReference>
<keyword evidence="4" id="KW-0804">Transcription</keyword>
<dbReference type="PROSITE" id="PS50931">
    <property type="entry name" value="HTH_LYSR"/>
    <property type="match status" value="1"/>
</dbReference>
<dbReference type="FunFam" id="1.10.10.10:FF:000001">
    <property type="entry name" value="LysR family transcriptional regulator"/>
    <property type="match status" value="1"/>
</dbReference>
<dbReference type="InterPro" id="IPR050950">
    <property type="entry name" value="HTH-type_LysR_regulators"/>
</dbReference>
<dbReference type="GO" id="GO:0003677">
    <property type="term" value="F:DNA binding"/>
    <property type="evidence" value="ECO:0007669"/>
    <property type="project" value="UniProtKB-KW"/>
</dbReference>
<gene>
    <name evidence="6" type="ORF">HMPREF9220_0515</name>
</gene>
<dbReference type="OrthoDB" id="1677645at2"/>
<protein>
    <submittedName>
        <fullName evidence="6">Transcriptional regulator, LysR family</fullName>
    </submittedName>
</protein>
<evidence type="ECO:0000256" key="4">
    <source>
        <dbReference type="ARBA" id="ARBA00023163"/>
    </source>
</evidence>
<dbReference type="AlphaFoldDB" id="E4LAC8"/>
<keyword evidence="2" id="KW-0805">Transcription regulation</keyword>
<dbReference type="Pfam" id="PF03466">
    <property type="entry name" value="LysR_substrate"/>
    <property type="match status" value="1"/>
</dbReference>
<evidence type="ECO:0000256" key="2">
    <source>
        <dbReference type="ARBA" id="ARBA00023015"/>
    </source>
</evidence>
<reference evidence="6 7" key="1">
    <citation type="submission" date="2010-11" db="EMBL/GenBank/DDBJ databases">
        <authorList>
            <person name="Durkin A.S."/>
            <person name="Madupu R."/>
            <person name="Torralba M."/>
            <person name="Gillis M."/>
            <person name="Methe B."/>
            <person name="Sutton G."/>
            <person name="Nelson K.E."/>
        </authorList>
    </citation>
    <scope>NUCLEOTIDE SEQUENCE [LARGE SCALE GENOMIC DNA]</scope>
    <source>
        <strain evidence="6 7">UPII 345-E</strain>
    </source>
</reference>
<dbReference type="CDD" id="cd05466">
    <property type="entry name" value="PBP2_LTTR_substrate"/>
    <property type="match status" value="1"/>
</dbReference>
<dbReference type="GO" id="GO:0003700">
    <property type="term" value="F:DNA-binding transcription factor activity"/>
    <property type="evidence" value="ECO:0007669"/>
    <property type="project" value="InterPro"/>
</dbReference>
<evidence type="ECO:0000313" key="6">
    <source>
        <dbReference type="EMBL" id="EFR42258.1"/>
    </source>
</evidence>
<dbReference type="PANTHER" id="PTHR30419">
    <property type="entry name" value="HTH-TYPE TRANSCRIPTIONAL REGULATOR YBHD"/>
    <property type="match status" value="1"/>
</dbReference>